<protein>
    <submittedName>
        <fullName evidence="1">Uncharacterized protein</fullName>
    </submittedName>
</protein>
<evidence type="ECO:0000313" key="2">
    <source>
        <dbReference type="Proteomes" id="UP000243719"/>
    </source>
</evidence>
<gene>
    <name evidence="1" type="ORF">SAMN05216551_11456</name>
</gene>
<name>A0A1H2PUQ4_9BURK</name>
<evidence type="ECO:0000313" key="1">
    <source>
        <dbReference type="EMBL" id="SDV50956.1"/>
    </source>
</evidence>
<proteinExistence type="predicted"/>
<accession>A0A1H2PUQ4</accession>
<dbReference type="OrthoDB" id="9007891at2"/>
<sequence>MTMMDRSNCIAILSLAGRLAPDAPPQPLDAAMLGLGRNDLETTAAFLVERGCFMSHRISAREYAVGPLSLQGRLRLQQLCDD</sequence>
<keyword evidence="2" id="KW-1185">Reference proteome</keyword>
<dbReference type="EMBL" id="FNLO01000014">
    <property type="protein sequence ID" value="SDV50956.1"/>
    <property type="molecule type" value="Genomic_DNA"/>
</dbReference>
<reference evidence="2" key="1">
    <citation type="submission" date="2016-09" db="EMBL/GenBank/DDBJ databases">
        <authorList>
            <person name="Varghese N."/>
            <person name="Submissions S."/>
        </authorList>
    </citation>
    <scope>NUCLEOTIDE SEQUENCE [LARGE SCALE GENOMIC DNA]</scope>
    <source>
        <strain evidence="2">JS23</strain>
    </source>
</reference>
<dbReference type="AlphaFoldDB" id="A0A1H2PUQ4"/>
<dbReference type="Proteomes" id="UP000243719">
    <property type="component" value="Unassembled WGS sequence"/>
</dbReference>
<organism evidence="1 2">
    <name type="scientific">Chitinasiproducens palmae</name>
    <dbReference type="NCBI Taxonomy" id="1770053"/>
    <lineage>
        <taxon>Bacteria</taxon>
        <taxon>Pseudomonadati</taxon>
        <taxon>Pseudomonadota</taxon>
        <taxon>Betaproteobacteria</taxon>
        <taxon>Burkholderiales</taxon>
        <taxon>Burkholderiaceae</taxon>
        <taxon>Chitinasiproducens</taxon>
    </lineage>
</organism>